<protein>
    <recommendedName>
        <fullName evidence="4">Transmembrane protein</fullName>
    </recommendedName>
</protein>
<reference evidence="2" key="1">
    <citation type="journal article" date="2020" name="Stud. Mycol.">
        <title>101 Dothideomycetes genomes: a test case for predicting lifestyles and emergence of pathogens.</title>
        <authorList>
            <person name="Haridas S."/>
            <person name="Albert R."/>
            <person name="Binder M."/>
            <person name="Bloem J."/>
            <person name="Labutti K."/>
            <person name="Salamov A."/>
            <person name="Andreopoulos B."/>
            <person name="Baker S."/>
            <person name="Barry K."/>
            <person name="Bills G."/>
            <person name="Bluhm B."/>
            <person name="Cannon C."/>
            <person name="Castanera R."/>
            <person name="Culley D."/>
            <person name="Daum C."/>
            <person name="Ezra D."/>
            <person name="Gonzalez J."/>
            <person name="Henrissat B."/>
            <person name="Kuo A."/>
            <person name="Liang C."/>
            <person name="Lipzen A."/>
            <person name="Lutzoni F."/>
            <person name="Magnuson J."/>
            <person name="Mondo S."/>
            <person name="Nolan M."/>
            <person name="Ohm R."/>
            <person name="Pangilinan J."/>
            <person name="Park H.-J."/>
            <person name="Ramirez L."/>
            <person name="Alfaro M."/>
            <person name="Sun H."/>
            <person name="Tritt A."/>
            <person name="Yoshinaga Y."/>
            <person name="Zwiers L.-H."/>
            <person name="Turgeon B."/>
            <person name="Goodwin S."/>
            <person name="Spatafora J."/>
            <person name="Crous P."/>
            <person name="Grigoriev I."/>
        </authorList>
    </citation>
    <scope>NUCLEOTIDE SEQUENCE</scope>
    <source>
        <strain evidence="2">CBS 119925</strain>
    </source>
</reference>
<accession>A0A6A6V3G3</accession>
<dbReference type="EMBL" id="MU006593">
    <property type="protein sequence ID" value="KAF2743841.1"/>
    <property type="molecule type" value="Genomic_DNA"/>
</dbReference>
<sequence length="90" mass="10439">MVKECGTDGREGRMCGLVRCDFDSMLILLFLLLDCFFGRSFGFLLLLLFFTSLRRSFLFWVLDGEVVSLVWFHDHCGSMFISWVKGFGHL</sequence>
<gene>
    <name evidence="2" type="ORF">M011DRAFT_205748</name>
</gene>
<keyword evidence="1" id="KW-0472">Membrane</keyword>
<keyword evidence="1" id="KW-0812">Transmembrane</keyword>
<organism evidence="2 3">
    <name type="scientific">Sporormia fimetaria CBS 119925</name>
    <dbReference type="NCBI Taxonomy" id="1340428"/>
    <lineage>
        <taxon>Eukaryota</taxon>
        <taxon>Fungi</taxon>
        <taxon>Dikarya</taxon>
        <taxon>Ascomycota</taxon>
        <taxon>Pezizomycotina</taxon>
        <taxon>Dothideomycetes</taxon>
        <taxon>Pleosporomycetidae</taxon>
        <taxon>Pleosporales</taxon>
        <taxon>Sporormiaceae</taxon>
        <taxon>Sporormia</taxon>
    </lineage>
</organism>
<name>A0A6A6V3G3_9PLEO</name>
<dbReference type="AlphaFoldDB" id="A0A6A6V3G3"/>
<proteinExistence type="predicted"/>
<dbReference type="Proteomes" id="UP000799440">
    <property type="component" value="Unassembled WGS sequence"/>
</dbReference>
<evidence type="ECO:0008006" key="4">
    <source>
        <dbReference type="Google" id="ProtNLM"/>
    </source>
</evidence>
<keyword evidence="3" id="KW-1185">Reference proteome</keyword>
<evidence type="ECO:0000256" key="1">
    <source>
        <dbReference type="SAM" id="Phobius"/>
    </source>
</evidence>
<evidence type="ECO:0000313" key="2">
    <source>
        <dbReference type="EMBL" id="KAF2743841.1"/>
    </source>
</evidence>
<evidence type="ECO:0000313" key="3">
    <source>
        <dbReference type="Proteomes" id="UP000799440"/>
    </source>
</evidence>
<keyword evidence="1" id="KW-1133">Transmembrane helix</keyword>
<feature type="transmembrane region" description="Helical" evidence="1">
    <location>
        <begin position="26"/>
        <end position="50"/>
    </location>
</feature>